<comment type="similarity">
    <text evidence="2">Belongs to the GMC oxidoreductase family.</text>
</comment>
<dbReference type="PIRSF" id="PIRSF000137">
    <property type="entry name" value="Alcohol_oxidase"/>
    <property type="match status" value="1"/>
</dbReference>
<reference evidence="8" key="1">
    <citation type="journal article" date="2019" name="Int. J. Syst. Evol. Microbiol.">
        <title>The Global Catalogue of Microorganisms (GCM) 10K type strain sequencing project: providing services to taxonomists for standard genome sequencing and annotation.</title>
        <authorList>
            <consortium name="The Broad Institute Genomics Platform"/>
            <consortium name="The Broad Institute Genome Sequencing Center for Infectious Disease"/>
            <person name="Wu L."/>
            <person name="Ma J."/>
        </authorList>
    </citation>
    <scope>NUCLEOTIDE SEQUENCE [LARGE SCALE GENOMIC DNA]</scope>
    <source>
        <strain evidence="8">KCTC 52366</strain>
    </source>
</reference>
<evidence type="ECO:0000256" key="1">
    <source>
        <dbReference type="ARBA" id="ARBA00001974"/>
    </source>
</evidence>
<sequence>MSEYDFIIVGAGSAGCVLANRLSEDGRYSVLLLEAGGSDLNFWIWMPIGYGKTFYRRSVNWMYHTEPEPNLDGRISYWPRGKVMGGSSSINAMVYIRGQAGDFEDWKAMGNPGWGWDDVLPFFRRSETNDRGGSDIRGGDGPVHVATMDRYLHPMCEDFLRAGEEVQFPRNPDFNGPSQEGVGTYQNTAKGGMRMSAARAYVRPARKRPNLKVVTRAMTTRILFDGKRATGVRYIRRGTTHEVRARREVIVSAGAINSPQLLQLSGIGPGALLQAHGIDVVRAAEGVGRNLQDHLAIDFLYRSKVPTLNQQLGPWYGKLRHGLHYVLTRKGILSLGVNQAGGFVRSRPGLTRPNMQLFFSPVSYTKAVPGKRALMSPDPFPGFLMGAQPTRPTSRGHLEIRSPDPMAPPAIHPNYLGTDIDVQEMLEASQIMRRIAAAPALQRVIESEILPGPQVQSDAEMIADIRARAGTVFHPVSTCRMGPDPVRDVVDARLRVHGIDGLRVADASIFPTVTSGNTNAPAIMVGEKASQMILDDHRAGPAGGAGPSVRTGDCVRETPVSAPFQTA</sequence>
<dbReference type="PROSITE" id="PS00624">
    <property type="entry name" value="GMC_OXRED_2"/>
    <property type="match status" value="1"/>
</dbReference>
<gene>
    <name evidence="7" type="ORF">ACFOGP_14925</name>
</gene>
<keyword evidence="8" id="KW-1185">Reference proteome</keyword>
<protein>
    <submittedName>
        <fullName evidence="7">GMC family oxidoreductase</fullName>
    </submittedName>
</protein>
<comment type="cofactor">
    <cofactor evidence="1">
        <name>FAD</name>
        <dbReference type="ChEBI" id="CHEBI:57692"/>
    </cofactor>
</comment>
<dbReference type="Proteomes" id="UP001595632">
    <property type="component" value="Unassembled WGS sequence"/>
</dbReference>
<evidence type="ECO:0000256" key="5">
    <source>
        <dbReference type="SAM" id="MobiDB-lite"/>
    </source>
</evidence>
<dbReference type="Pfam" id="PF05199">
    <property type="entry name" value="GMC_oxred_C"/>
    <property type="match status" value="1"/>
</dbReference>
<feature type="region of interest" description="Disordered" evidence="5">
    <location>
        <begin position="537"/>
        <end position="567"/>
    </location>
</feature>
<dbReference type="RefSeq" id="WP_275631275.1">
    <property type="nucleotide sequence ID" value="NZ_JARGYD010000001.1"/>
</dbReference>
<evidence type="ECO:0000259" key="6">
    <source>
        <dbReference type="PROSITE" id="PS00624"/>
    </source>
</evidence>
<dbReference type="InterPro" id="IPR000172">
    <property type="entry name" value="GMC_OxRdtase_N"/>
</dbReference>
<proteinExistence type="inferred from homology"/>
<evidence type="ECO:0000256" key="3">
    <source>
        <dbReference type="ARBA" id="ARBA00022630"/>
    </source>
</evidence>
<evidence type="ECO:0000313" key="7">
    <source>
        <dbReference type="EMBL" id="MFC3144011.1"/>
    </source>
</evidence>
<dbReference type="InterPro" id="IPR007867">
    <property type="entry name" value="GMC_OxRtase_C"/>
</dbReference>
<keyword evidence="4" id="KW-0274">FAD</keyword>
<dbReference type="InterPro" id="IPR012132">
    <property type="entry name" value="GMC_OxRdtase"/>
</dbReference>
<dbReference type="InterPro" id="IPR036188">
    <property type="entry name" value="FAD/NAD-bd_sf"/>
</dbReference>
<dbReference type="EMBL" id="JBHRTB010000010">
    <property type="protein sequence ID" value="MFC3144011.1"/>
    <property type="molecule type" value="Genomic_DNA"/>
</dbReference>
<organism evidence="7 8">
    <name type="scientific">Psychromarinibacter halotolerans</name>
    <dbReference type="NCBI Taxonomy" id="1775175"/>
    <lineage>
        <taxon>Bacteria</taxon>
        <taxon>Pseudomonadati</taxon>
        <taxon>Pseudomonadota</taxon>
        <taxon>Alphaproteobacteria</taxon>
        <taxon>Rhodobacterales</taxon>
        <taxon>Paracoccaceae</taxon>
        <taxon>Psychromarinibacter</taxon>
    </lineage>
</organism>
<dbReference type="PANTHER" id="PTHR11552">
    <property type="entry name" value="GLUCOSE-METHANOL-CHOLINE GMC OXIDOREDUCTASE"/>
    <property type="match status" value="1"/>
</dbReference>
<dbReference type="SUPFAM" id="SSF51905">
    <property type="entry name" value="FAD/NAD(P)-binding domain"/>
    <property type="match status" value="1"/>
</dbReference>
<evidence type="ECO:0000313" key="8">
    <source>
        <dbReference type="Proteomes" id="UP001595632"/>
    </source>
</evidence>
<dbReference type="SUPFAM" id="SSF54373">
    <property type="entry name" value="FAD-linked reductases, C-terminal domain"/>
    <property type="match status" value="1"/>
</dbReference>
<keyword evidence="3" id="KW-0285">Flavoprotein</keyword>
<evidence type="ECO:0000256" key="2">
    <source>
        <dbReference type="ARBA" id="ARBA00010790"/>
    </source>
</evidence>
<dbReference type="Gene3D" id="3.30.560.10">
    <property type="entry name" value="Glucose Oxidase, domain 3"/>
    <property type="match status" value="1"/>
</dbReference>
<accession>A0ABV7GWX0</accession>
<dbReference type="Pfam" id="PF00732">
    <property type="entry name" value="GMC_oxred_N"/>
    <property type="match status" value="1"/>
</dbReference>
<dbReference type="Gene3D" id="3.50.50.60">
    <property type="entry name" value="FAD/NAD(P)-binding domain"/>
    <property type="match status" value="1"/>
</dbReference>
<dbReference type="NCBIfam" id="NF002550">
    <property type="entry name" value="PRK02106.1"/>
    <property type="match status" value="1"/>
</dbReference>
<dbReference type="PANTHER" id="PTHR11552:SF147">
    <property type="entry name" value="CHOLINE DEHYDROGENASE, MITOCHONDRIAL"/>
    <property type="match status" value="1"/>
</dbReference>
<comment type="caution">
    <text evidence="7">The sequence shown here is derived from an EMBL/GenBank/DDBJ whole genome shotgun (WGS) entry which is preliminary data.</text>
</comment>
<feature type="domain" description="Glucose-methanol-choline oxidoreductase N-terminal" evidence="6">
    <location>
        <begin position="254"/>
        <end position="268"/>
    </location>
</feature>
<evidence type="ECO:0000256" key="4">
    <source>
        <dbReference type="ARBA" id="ARBA00022827"/>
    </source>
</evidence>
<name>A0ABV7GWX0_9RHOB</name>